<feature type="transmembrane region" description="Helical" evidence="1">
    <location>
        <begin position="88"/>
        <end position="109"/>
    </location>
</feature>
<protein>
    <submittedName>
        <fullName evidence="2">Uncharacterized protein</fullName>
    </submittedName>
</protein>
<evidence type="ECO:0000256" key="1">
    <source>
        <dbReference type="SAM" id="Phobius"/>
    </source>
</evidence>
<organism evidence="2 3">
    <name type="scientific">Bordetella genomosp. 10</name>
    <dbReference type="NCBI Taxonomy" id="1416804"/>
    <lineage>
        <taxon>Bacteria</taxon>
        <taxon>Pseudomonadati</taxon>
        <taxon>Pseudomonadota</taxon>
        <taxon>Betaproteobacteria</taxon>
        <taxon>Burkholderiales</taxon>
        <taxon>Alcaligenaceae</taxon>
        <taxon>Bordetella</taxon>
    </lineage>
</organism>
<comment type="caution">
    <text evidence="2">The sequence shown here is derived from an EMBL/GenBank/DDBJ whole genome shotgun (WGS) entry which is preliminary data.</text>
</comment>
<sequence length="222" mass="24328">MAFVLLGIVILPTNRGVGITTIAFFGACAVVGVAQLRRKLRYGRMKIISVDVVVGTRIQRSKRKVALLGAALAALGIVLLVFSPDPPLLVRACYWVIAGAGVLVLAMLASGKFPDQALEFQSEGLVFTNGKWSVLLPWDRISDATAGEMNDNPALLMSFDAPETHRVSPPEMQKKFLKYVAQCRTWRGVDFYLLTTHFDVDLPVLVAAINKFRASHPSFARQ</sequence>
<accession>A0A261SCL1</accession>
<reference evidence="3" key="1">
    <citation type="submission" date="2017-05" db="EMBL/GenBank/DDBJ databases">
        <title>Complete and WGS of Bordetella genogroups.</title>
        <authorList>
            <person name="Spilker T."/>
            <person name="Lipuma J."/>
        </authorList>
    </citation>
    <scope>NUCLEOTIDE SEQUENCE [LARGE SCALE GENOMIC DNA]</scope>
    <source>
        <strain evidence="3">AU16122</strain>
    </source>
</reference>
<name>A0A261SCL1_9BORD</name>
<evidence type="ECO:0000313" key="2">
    <source>
        <dbReference type="EMBL" id="OZI34727.1"/>
    </source>
</evidence>
<keyword evidence="1" id="KW-0812">Transmembrane</keyword>
<feature type="transmembrane region" description="Helical" evidence="1">
    <location>
        <begin position="65"/>
        <end position="82"/>
    </location>
</feature>
<feature type="transmembrane region" description="Helical" evidence="1">
    <location>
        <begin position="16"/>
        <end position="36"/>
    </location>
</feature>
<dbReference type="Proteomes" id="UP000216020">
    <property type="component" value="Unassembled WGS sequence"/>
</dbReference>
<keyword evidence="1" id="KW-1133">Transmembrane helix</keyword>
<keyword evidence="1" id="KW-0472">Membrane</keyword>
<proteinExistence type="predicted"/>
<evidence type="ECO:0000313" key="3">
    <source>
        <dbReference type="Proteomes" id="UP000216020"/>
    </source>
</evidence>
<dbReference type="EMBL" id="NEVM01000002">
    <property type="protein sequence ID" value="OZI34727.1"/>
    <property type="molecule type" value="Genomic_DNA"/>
</dbReference>
<gene>
    <name evidence="2" type="ORF">CAL29_14735</name>
</gene>
<dbReference type="AlphaFoldDB" id="A0A261SCL1"/>
<keyword evidence="3" id="KW-1185">Reference proteome</keyword>